<proteinExistence type="predicted"/>
<feature type="compositionally biased region" description="Basic and acidic residues" evidence="1">
    <location>
        <begin position="13"/>
        <end position="31"/>
    </location>
</feature>
<sequence length="115" mass="12582">MENNKSAGKKTAKAPEEMAVEKAAAADDVRKAPVKKSSAPKRTAAKKKDPEVSFFLEYSGKQIAAGEVLEAVKKDYLSKHEDAAVKTLEIYIKPEEDTAYYAVDGEGSDQYKIIL</sequence>
<feature type="region of interest" description="Disordered" evidence="1">
    <location>
        <begin position="1"/>
        <end position="46"/>
    </location>
</feature>
<evidence type="ECO:0000256" key="1">
    <source>
        <dbReference type="SAM" id="MobiDB-lite"/>
    </source>
</evidence>
<accession>A0AAU7PVZ1</accession>
<reference evidence="2" key="1">
    <citation type="submission" date="2024-06" db="EMBL/GenBank/DDBJ databases">
        <title>Lacrimispora cavernae sp. nov., a novel anaerobe isolated from bat guano pile inside a cave.</title>
        <authorList>
            <person name="Miller S.L."/>
            <person name="Lu N."/>
            <person name="King J."/>
            <person name="Sankaranarayanan K."/>
            <person name="Lawson P.A."/>
        </authorList>
    </citation>
    <scope>NUCLEOTIDE SEQUENCE</scope>
    <source>
        <strain evidence="2">BS-2</strain>
    </source>
</reference>
<dbReference type="Pfam" id="PF20069">
    <property type="entry name" value="DUF6465"/>
    <property type="match status" value="1"/>
</dbReference>
<dbReference type="EMBL" id="CP157940">
    <property type="protein sequence ID" value="XBS56187.1"/>
    <property type="molecule type" value="Genomic_DNA"/>
</dbReference>
<dbReference type="RefSeq" id="WP_349948814.1">
    <property type="nucleotide sequence ID" value="NZ_CP157940.1"/>
</dbReference>
<dbReference type="AlphaFoldDB" id="A0AAU7PVZ1"/>
<evidence type="ECO:0000313" key="2">
    <source>
        <dbReference type="EMBL" id="XBS56187.1"/>
    </source>
</evidence>
<organism evidence="2">
    <name type="scientific">Lacrimispora sp. BS-2</name>
    <dbReference type="NCBI Taxonomy" id="3151850"/>
    <lineage>
        <taxon>Bacteria</taxon>
        <taxon>Bacillati</taxon>
        <taxon>Bacillota</taxon>
        <taxon>Clostridia</taxon>
        <taxon>Lachnospirales</taxon>
        <taxon>Lachnospiraceae</taxon>
        <taxon>Lacrimispora</taxon>
    </lineage>
</organism>
<protein>
    <submittedName>
        <fullName evidence="2">DUF6465 family protein</fullName>
    </submittedName>
</protein>
<gene>
    <name evidence="2" type="ORF">ABFV83_10495</name>
</gene>
<name>A0AAU7PVZ1_9FIRM</name>
<dbReference type="InterPro" id="IPR046313">
    <property type="entry name" value="DUF6465"/>
</dbReference>